<evidence type="ECO:0000313" key="3">
    <source>
        <dbReference type="EMBL" id="PSR97804.1"/>
    </source>
</evidence>
<accession>A0A2T3AHU4</accession>
<dbReference type="AlphaFoldDB" id="A0A2T3AHU4"/>
<evidence type="ECO:0000313" key="4">
    <source>
        <dbReference type="Proteomes" id="UP000241462"/>
    </source>
</evidence>
<feature type="region of interest" description="Disordered" evidence="1">
    <location>
        <begin position="89"/>
        <end position="144"/>
    </location>
</feature>
<protein>
    <submittedName>
        <fullName evidence="3">Uncharacterized protein</fullName>
    </submittedName>
</protein>
<proteinExistence type="predicted"/>
<reference evidence="3 4" key="1">
    <citation type="journal article" date="2018" name="Mycol. Prog.">
        <title>Coniella lustricola, a new species from submerged detritus.</title>
        <authorList>
            <person name="Raudabaugh D.B."/>
            <person name="Iturriaga T."/>
            <person name="Carver A."/>
            <person name="Mondo S."/>
            <person name="Pangilinan J."/>
            <person name="Lipzen A."/>
            <person name="He G."/>
            <person name="Amirebrahimi M."/>
            <person name="Grigoriev I.V."/>
            <person name="Miller A.N."/>
        </authorList>
    </citation>
    <scope>NUCLEOTIDE SEQUENCE [LARGE SCALE GENOMIC DNA]</scope>
    <source>
        <strain evidence="3 4">B22-T-1</strain>
    </source>
</reference>
<keyword evidence="2" id="KW-0732">Signal</keyword>
<organism evidence="3 4">
    <name type="scientific">Coniella lustricola</name>
    <dbReference type="NCBI Taxonomy" id="2025994"/>
    <lineage>
        <taxon>Eukaryota</taxon>
        <taxon>Fungi</taxon>
        <taxon>Dikarya</taxon>
        <taxon>Ascomycota</taxon>
        <taxon>Pezizomycotina</taxon>
        <taxon>Sordariomycetes</taxon>
        <taxon>Sordariomycetidae</taxon>
        <taxon>Diaporthales</taxon>
        <taxon>Schizoparmaceae</taxon>
        <taxon>Coniella</taxon>
    </lineage>
</organism>
<evidence type="ECO:0000256" key="2">
    <source>
        <dbReference type="SAM" id="SignalP"/>
    </source>
</evidence>
<feature type="chain" id="PRO_5015505593" evidence="2">
    <location>
        <begin position="22"/>
        <end position="144"/>
    </location>
</feature>
<feature type="compositionally biased region" description="Basic and acidic residues" evidence="1">
    <location>
        <begin position="102"/>
        <end position="135"/>
    </location>
</feature>
<keyword evidence="4" id="KW-1185">Reference proteome</keyword>
<dbReference type="OrthoDB" id="5234993at2759"/>
<feature type="signal peptide" evidence="2">
    <location>
        <begin position="1"/>
        <end position="21"/>
    </location>
</feature>
<evidence type="ECO:0000256" key="1">
    <source>
        <dbReference type="SAM" id="MobiDB-lite"/>
    </source>
</evidence>
<sequence length="144" mass="16346">MFSHSRLCMLLLAWCTAGTLAGPVWWMGAYNFRCKPPGYVEVYTNDWNGEWKVSSICKPGTCCSNYANTGPLCTAEACETADKERERLTISHNYAESRRKKQQEADDERNKAQKEEEATKKWQEKEAKEDREKEAALAVASVPS</sequence>
<dbReference type="EMBL" id="KZ678388">
    <property type="protein sequence ID" value="PSR97804.1"/>
    <property type="molecule type" value="Genomic_DNA"/>
</dbReference>
<name>A0A2T3AHU4_9PEZI</name>
<dbReference type="InParanoid" id="A0A2T3AHU4"/>
<gene>
    <name evidence="3" type="ORF">BD289DRAFT_479879</name>
</gene>
<dbReference type="Proteomes" id="UP000241462">
    <property type="component" value="Unassembled WGS sequence"/>
</dbReference>